<dbReference type="PANTHER" id="PTHR43626:SF4">
    <property type="entry name" value="GCN5-RELATED N-ACETYLTRANSFERASE 2, CHLOROPLASTIC"/>
    <property type="match status" value="1"/>
</dbReference>
<evidence type="ECO:0000256" key="1">
    <source>
        <dbReference type="ARBA" id="ARBA00022679"/>
    </source>
</evidence>
<dbReference type="HOGENOM" id="CLU_086503_3_1_3"/>
<evidence type="ECO:0000313" key="4">
    <source>
        <dbReference type="EMBL" id="ABM76848.1"/>
    </source>
</evidence>
<feature type="domain" description="N-acetyltransferase" evidence="3">
    <location>
        <begin position="23"/>
        <end position="160"/>
    </location>
</feature>
<keyword evidence="1 4" id="KW-0808">Transferase</keyword>
<dbReference type="PANTHER" id="PTHR43626">
    <property type="entry name" value="ACYL-COA N-ACYLTRANSFERASE"/>
    <property type="match status" value="1"/>
</dbReference>
<dbReference type="InterPro" id="IPR045039">
    <property type="entry name" value="NSI-like"/>
</dbReference>
<dbReference type="STRING" id="59922.P9303_00911"/>
<dbReference type="Proteomes" id="UP000002274">
    <property type="component" value="Chromosome"/>
</dbReference>
<gene>
    <name evidence="4" type="ordered locus">P9303_00911</name>
</gene>
<protein>
    <submittedName>
        <fullName evidence="4">Putative acetyltransferase, GNAT family protein</fullName>
    </submittedName>
</protein>
<dbReference type="BioCyc" id="PMAR59922:G1G80-88-MONOMER"/>
<dbReference type="GO" id="GO:0005737">
    <property type="term" value="C:cytoplasm"/>
    <property type="evidence" value="ECO:0007669"/>
    <property type="project" value="TreeGrafter"/>
</dbReference>
<organism evidence="4 5">
    <name type="scientific">Prochlorococcus marinus (strain MIT 9303)</name>
    <dbReference type="NCBI Taxonomy" id="59922"/>
    <lineage>
        <taxon>Bacteria</taxon>
        <taxon>Bacillati</taxon>
        <taxon>Cyanobacteriota</taxon>
        <taxon>Cyanophyceae</taxon>
        <taxon>Synechococcales</taxon>
        <taxon>Prochlorococcaceae</taxon>
        <taxon>Prochlorococcus</taxon>
    </lineage>
</organism>
<dbReference type="PROSITE" id="PS51186">
    <property type="entry name" value="GNAT"/>
    <property type="match status" value="1"/>
</dbReference>
<dbReference type="InterPro" id="IPR016181">
    <property type="entry name" value="Acyl_CoA_acyltransferase"/>
</dbReference>
<dbReference type="EMBL" id="CP000554">
    <property type="protein sequence ID" value="ABM76848.1"/>
    <property type="molecule type" value="Genomic_DNA"/>
</dbReference>
<dbReference type="KEGG" id="pmf:P9303_00911"/>
<evidence type="ECO:0000313" key="5">
    <source>
        <dbReference type="Proteomes" id="UP000002274"/>
    </source>
</evidence>
<dbReference type="AlphaFoldDB" id="A2C5T8"/>
<dbReference type="Gene3D" id="3.40.630.30">
    <property type="match status" value="1"/>
</dbReference>
<accession>A2C5T8</accession>
<dbReference type="RefSeq" id="WP_011824779.1">
    <property type="nucleotide sequence ID" value="NC_008820.1"/>
</dbReference>
<sequence>MAAIRLIQHAPGAPGLRWFGLGPGLRPTRGLLKLQRLFNKHAFWASGRSIPQLRRLLAGSTVVITLWRDKRMIGFGRATSDGIYRAVLWDVVVAGDLQGCGLGRQVVEALLTAPTISNVERVYLMTTKSTDFYKQLGFQKTKQQKLLCLEQVLSRPLKKP</sequence>
<name>A2C5T8_PROM3</name>
<proteinExistence type="predicted"/>
<reference evidence="4 5" key="1">
    <citation type="journal article" date="2007" name="PLoS Genet.">
        <title>Patterns and implications of gene gain and loss in the evolution of Prochlorococcus.</title>
        <authorList>
            <person name="Kettler G.C."/>
            <person name="Martiny A.C."/>
            <person name="Huang K."/>
            <person name="Zucker J."/>
            <person name="Coleman M.L."/>
            <person name="Rodrigue S."/>
            <person name="Chen F."/>
            <person name="Lapidus A."/>
            <person name="Ferriera S."/>
            <person name="Johnson J."/>
            <person name="Steglich C."/>
            <person name="Church G.M."/>
            <person name="Richardson P."/>
            <person name="Chisholm S.W."/>
        </authorList>
    </citation>
    <scope>NUCLEOTIDE SEQUENCE [LARGE SCALE GENOMIC DNA]</scope>
    <source>
        <strain evidence="4 5">MIT 9303</strain>
    </source>
</reference>
<dbReference type="GO" id="GO:0008080">
    <property type="term" value="F:N-acetyltransferase activity"/>
    <property type="evidence" value="ECO:0007669"/>
    <property type="project" value="InterPro"/>
</dbReference>
<keyword evidence="2" id="KW-0012">Acyltransferase</keyword>
<dbReference type="InterPro" id="IPR000182">
    <property type="entry name" value="GNAT_dom"/>
</dbReference>
<evidence type="ECO:0000256" key="2">
    <source>
        <dbReference type="ARBA" id="ARBA00023315"/>
    </source>
</evidence>
<evidence type="ECO:0000259" key="3">
    <source>
        <dbReference type="PROSITE" id="PS51186"/>
    </source>
</evidence>
<dbReference type="Pfam" id="PF00583">
    <property type="entry name" value="Acetyltransf_1"/>
    <property type="match status" value="1"/>
</dbReference>
<dbReference type="SUPFAM" id="SSF55729">
    <property type="entry name" value="Acyl-CoA N-acyltransferases (Nat)"/>
    <property type="match status" value="1"/>
</dbReference>